<reference evidence="1" key="1">
    <citation type="submission" date="2021-10" db="EMBL/GenBank/DDBJ databases">
        <title>Melipona bicolor Genome sequencing and assembly.</title>
        <authorList>
            <person name="Araujo N.S."/>
            <person name="Arias M.C."/>
        </authorList>
    </citation>
    <scope>NUCLEOTIDE SEQUENCE</scope>
    <source>
        <strain evidence="1">USP_2M_L1-L4_2017</strain>
        <tissue evidence="1">Whole body</tissue>
    </source>
</reference>
<evidence type="ECO:0000313" key="1">
    <source>
        <dbReference type="EMBL" id="KAK1136697.1"/>
    </source>
</evidence>
<accession>A0AA40KY04</accession>
<organism evidence="1 2">
    <name type="scientific">Melipona bicolor</name>
    <dbReference type="NCBI Taxonomy" id="60889"/>
    <lineage>
        <taxon>Eukaryota</taxon>
        <taxon>Metazoa</taxon>
        <taxon>Ecdysozoa</taxon>
        <taxon>Arthropoda</taxon>
        <taxon>Hexapoda</taxon>
        <taxon>Insecta</taxon>
        <taxon>Pterygota</taxon>
        <taxon>Neoptera</taxon>
        <taxon>Endopterygota</taxon>
        <taxon>Hymenoptera</taxon>
        <taxon>Apocrita</taxon>
        <taxon>Aculeata</taxon>
        <taxon>Apoidea</taxon>
        <taxon>Anthophila</taxon>
        <taxon>Apidae</taxon>
        <taxon>Melipona</taxon>
    </lineage>
</organism>
<comment type="caution">
    <text evidence="1">The sequence shown here is derived from an EMBL/GenBank/DDBJ whole genome shotgun (WGS) entry which is preliminary data.</text>
</comment>
<sequence length="54" mass="6469">MSMEWAKIYDDSVKKVNLEFSVDYREETMPADVILCLTEHRPQRSIQKREHSVE</sequence>
<dbReference type="Proteomes" id="UP001177670">
    <property type="component" value="Unassembled WGS sequence"/>
</dbReference>
<evidence type="ECO:0000313" key="2">
    <source>
        <dbReference type="Proteomes" id="UP001177670"/>
    </source>
</evidence>
<proteinExistence type="predicted"/>
<protein>
    <submittedName>
        <fullName evidence="1">Uncharacterized protein</fullName>
    </submittedName>
</protein>
<dbReference type="EMBL" id="JAHYIQ010000001">
    <property type="protein sequence ID" value="KAK1136697.1"/>
    <property type="molecule type" value="Genomic_DNA"/>
</dbReference>
<gene>
    <name evidence="1" type="ORF">K0M31_001239</name>
</gene>
<dbReference type="AlphaFoldDB" id="A0AA40KY04"/>
<keyword evidence="2" id="KW-1185">Reference proteome</keyword>
<name>A0AA40KY04_9HYME</name>